<evidence type="ECO:0000313" key="1">
    <source>
        <dbReference type="EMBL" id="MBB6051938.1"/>
    </source>
</evidence>
<accession>A0A7W9STC1</accession>
<evidence type="ECO:0008006" key="3">
    <source>
        <dbReference type="Google" id="ProtNLM"/>
    </source>
</evidence>
<sequence>MFHAVNHFGIRLLASVAEQQSEARFTLAPPALYLPLTMLKSVASGATRQGLSRALETDEKLSEDERERRIRLLRSLVSTSPVNFEASLLSRGQRAFSPGFMRRAQETYGVPVVTDEGNLPLRLLLRLSATVNLTGAVHHLRDGKVLGYRLPAENGLALTLLVPPRAAFWQARNRPLLELLKGLDPDTLNLWRERLSATEASTTPIPPLPEISENIDLMARLKALDLGPALTPAADFSLMMVASEAPHLAGMRQSLQLQLTGGKALPTRAADPMVWWLEHEPSGVMLALGYGGGSVRD</sequence>
<dbReference type="InterPro" id="IPR036186">
    <property type="entry name" value="Serpin_sf"/>
</dbReference>
<dbReference type="RefSeq" id="WP_184199927.1">
    <property type="nucleotide sequence ID" value="NZ_JACHGW010000003.1"/>
</dbReference>
<comment type="caution">
    <text evidence="1">The sequence shown here is derived from an EMBL/GenBank/DDBJ whole genome shotgun (WGS) entry which is preliminary data.</text>
</comment>
<name>A0A7W9STC1_ARMRO</name>
<organism evidence="1 2">
    <name type="scientific">Armatimonas rosea</name>
    <dbReference type="NCBI Taxonomy" id="685828"/>
    <lineage>
        <taxon>Bacteria</taxon>
        <taxon>Bacillati</taxon>
        <taxon>Armatimonadota</taxon>
        <taxon>Armatimonadia</taxon>
        <taxon>Armatimonadales</taxon>
        <taxon>Armatimonadaceae</taxon>
        <taxon>Armatimonas</taxon>
    </lineage>
</organism>
<evidence type="ECO:0000313" key="2">
    <source>
        <dbReference type="Proteomes" id="UP000520814"/>
    </source>
</evidence>
<dbReference type="EMBL" id="JACHGW010000003">
    <property type="protein sequence ID" value="MBB6051938.1"/>
    <property type="molecule type" value="Genomic_DNA"/>
</dbReference>
<protein>
    <recommendedName>
        <fullName evidence="3">Serpin domain-containing protein</fullName>
    </recommendedName>
</protein>
<keyword evidence="2" id="KW-1185">Reference proteome</keyword>
<dbReference type="InterPro" id="IPR042178">
    <property type="entry name" value="Serpin_sf_1"/>
</dbReference>
<dbReference type="Proteomes" id="UP000520814">
    <property type="component" value="Unassembled WGS sequence"/>
</dbReference>
<dbReference type="SUPFAM" id="SSF56574">
    <property type="entry name" value="Serpins"/>
    <property type="match status" value="1"/>
</dbReference>
<dbReference type="AlphaFoldDB" id="A0A7W9STC1"/>
<dbReference type="Gene3D" id="3.30.497.10">
    <property type="entry name" value="Antithrombin, subunit I, domain 2"/>
    <property type="match status" value="1"/>
</dbReference>
<proteinExistence type="predicted"/>
<reference evidence="1 2" key="1">
    <citation type="submission" date="2020-08" db="EMBL/GenBank/DDBJ databases">
        <title>Genomic Encyclopedia of Type Strains, Phase IV (KMG-IV): sequencing the most valuable type-strain genomes for metagenomic binning, comparative biology and taxonomic classification.</title>
        <authorList>
            <person name="Goeker M."/>
        </authorList>
    </citation>
    <scope>NUCLEOTIDE SEQUENCE [LARGE SCALE GENOMIC DNA]</scope>
    <source>
        <strain evidence="1 2">DSM 23562</strain>
    </source>
</reference>
<gene>
    <name evidence="1" type="ORF">HNQ39_003748</name>
</gene>